<evidence type="ECO:0000256" key="2">
    <source>
        <dbReference type="ARBA" id="ARBA00022723"/>
    </source>
</evidence>
<dbReference type="OrthoDB" id="4001640at2759"/>
<comment type="caution">
    <text evidence="6">The sequence shown here is derived from an EMBL/GenBank/DDBJ whole genome shotgun (WGS) entry which is preliminary data.</text>
</comment>
<dbReference type="Pfam" id="PF04828">
    <property type="entry name" value="GFA"/>
    <property type="match status" value="1"/>
</dbReference>
<dbReference type="InterPro" id="IPR011057">
    <property type="entry name" value="Mss4-like_sf"/>
</dbReference>
<dbReference type="PROSITE" id="PS51891">
    <property type="entry name" value="CENP_V_GFA"/>
    <property type="match status" value="1"/>
</dbReference>
<dbReference type="GO" id="GO:0016846">
    <property type="term" value="F:carbon-sulfur lyase activity"/>
    <property type="evidence" value="ECO:0007669"/>
    <property type="project" value="InterPro"/>
</dbReference>
<dbReference type="EMBL" id="SWFS01000548">
    <property type="protein sequence ID" value="KAA8898286.1"/>
    <property type="molecule type" value="Genomic_DNA"/>
</dbReference>
<keyword evidence="3" id="KW-0862">Zinc</keyword>
<evidence type="ECO:0000256" key="3">
    <source>
        <dbReference type="ARBA" id="ARBA00022833"/>
    </source>
</evidence>
<comment type="similarity">
    <text evidence="1">Belongs to the Gfa family.</text>
</comment>
<dbReference type="SUPFAM" id="SSF51316">
    <property type="entry name" value="Mss4-like"/>
    <property type="match status" value="1"/>
</dbReference>
<proteinExistence type="inferred from homology"/>
<name>A0A642UG48_9ASCO</name>
<evidence type="ECO:0000256" key="4">
    <source>
        <dbReference type="ARBA" id="ARBA00023239"/>
    </source>
</evidence>
<keyword evidence="7" id="KW-1185">Reference proteome</keyword>
<protein>
    <recommendedName>
        <fullName evidence="5">CENP-V/GFA domain-containing protein</fullName>
    </recommendedName>
</protein>
<accession>A0A642UG48</accession>
<organism evidence="6 7">
    <name type="scientific">Trichomonascus ciferrii</name>
    <dbReference type="NCBI Taxonomy" id="44093"/>
    <lineage>
        <taxon>Eukaryota</taxon>
        <taxon>Fungi</taxon>
        <taxon>Dikarya</taxon>
        <taxon>Ascomycota</taxon>
        <taxon>Saccharomycotina</taxon>
        <taxon>Dipodascomycetes</taxon>
        <taxon>Dipodascales</taxon>
        <taxon>Trichomonascaceae</taxon>
        <taxon>Trichomonascus</taxon>
        <taxon>Trichomonascus ciferrii complex</taxon>
    </lineage>
</organism>
<dbReference type="GO" id="GO:0046872">
    <property type="term" value="F:metal ion binding"/>
    <property type="evidence" value="ECO:0007669"/>
    <property type="project" value="UniProtKB-KW"/>
</dbReference>
<evidence type="ECO:0000313" key="6">
    <source>
        <dbReference type="EMBL" id="KAA8898286.1"/>
    </source>
</evidence>
<dbReference type="Proteomes" id="UP000761534">
    <property type="component" value="Unassembled WGS sequence"/>
</dbReference>
<dbReference type="Gene3D" id="3.90.1590.10">
    <property type="entry name" value="glutathione-dependent formaldehyde- activating enzyme (gfa)"/>
    <property type="match status" value="1"/>
</dbReference>
<dbReference type="PANTHER" id="PTHR33337">
    <property type="entry name" value="GFA DOMAIN-CONTAINING PROTEIN"/>
    <property type="match status" value="1"/>
</dbReference>
<evidence type="ECO:0000256" key="1">
    <source>
        <dbReference type="ARBA" id="ARBA00005495"/>
    </source>
</evidence>
<gene>
    <name evidence="6" type="ORF">TRICI_006604</name>
</gene>
<dbReference type="AlphaFoldDB" id="A0A642UG48"/>
<sequence>MGFTRSGSCVCEAVKFKITGEPEANFVCYCLDCRKNSGHLGQLIGKYASSDIVVDDKDSNIREWIVDKTESGFPKHKVFCSRCGCTLWTKPMKFNGEKMMVRTTLLDEGFDTSLTPSKCLFGPEKEAYLGQVQSQYL</sequence>
<keyword evidence="2" id="KW-0479">Metal-binding</keyword>
<keyword evidence="4" id="KW-0456">Lyase</keyword>
<evidence type="ECO:0000313" key="7">
    <source>
        <dbReference type="Proteomes" id="UP000761534"/>
    </source>
</evidence>
<feature type="domain" description="CENP-V/GFA" evidence="5">
    <location>
        <begin position="5"/>
        <end position="126"/>
    </location>
</feature>
<dbReference type="InterPro" id="IPR006913">
    <property type="entry name" value="CENP-V/GFA"/>
</dbReference>
<evidence type="ECO:0000259" key="5">
    <source>
        <dbReference type="PROSITE" id="PS51891"/>
    </source>
</evidence>
<dbReference type="PANTHER" id="PTHR33337:SF30">
    <property type="entry name" value="DUF636 DOMAIN PROTEIN (AFU_ORTHOLOGUE AFUA_1G03180)"/>
    <property type="match status" value="1"/>
</dbReference>
<reference evidence="6" key="1">
    <citation type="journal article" date="2019" name="G3 (Bethesda)">
        <title>Genome Assemblies of Two Rare Opportunistic Yeast Pathogens: Diutina rugosa (syn. Candida rugosa) and Trichomonascus ciferrii (syn. Candida ciferrii).</title>
        <authorList>
            <person name="Mixao V."/>
            <person name="Saus E."/>
            <person name="Hansen A.P."/>
            <person name="Lass-Florl C."/>
            <person name="Gabaldon T."/>
        </authorList>
    </citation>
    <scope>NUCLEOTIDE SEQUENCE</scope>
    <source>
        <strain evidence="6">CBS 4856</strain>
    </source>
</reference>
<dbReference type="VEuPathDB" id="FungiDB:TRICI_006604"/>